<accession>A0A9N9JB76</accession>
<protein>
    <submittedName>
        <fullName evidence="2">13533_t:CDS:1</fullName>
    </submittedName>
</protein>
<dbReference type="Proteomes" id="UP000789570">
    <property type="component" value="Unassembled WGS sequence"/>
</dbReference>
<name>A0A9N9JB76_9GLOM</name>
<keyword evidence="3" id="KW-1185">Reference proteome</keyword>
<sequence>NCVTDRNNFINTPYLIIRNNTPTVSSQTSNQTFSQISSETSSQSSSRTPSQSFS</sequence>
<evidence type="ECO:0000313" key="3">
    <source>
        <dbReference type="Proteomes" id="UP000789570"/>
    </source>
</evidence>
<feature type="non-terminal residue" evidence="2">
    <location>
        <position position="1"/>
    </location>
</feature>
<organism evidence="2 3">
    <name type="scientific">Funneliformis caledonium</name>
    <dbReference type="NCBI Taxonomy" id="1117310"/>
    <lineage>
        <taxon>Eukaryota</taxon>
        <taxon>Fungi</taxon>
        <taxon>Fungi incertae sedis</taxon>
        <taxon>Mucoromycota</taxon>
        <taxon>Glomeromycotina</taxon>
        <taxon>Glomeromycetes</taxon>
        <taxon>Glomerales</taxon>
        <taxon>Glomeraceae</taxon>
        <taxon>Funneliformis</taxon>
    </lineage>
</organism>
<feature type="compositionally biased region" description="Low complexity" evidence="1">
    <location>
        <begin position="31"/>
        <end position="54"/>
    </location>
</feature>
<proteinExistence type="predicted"/>
<evidence type="ECO:0000313" key="2">
    <source>
        <dbReference type="EMBL" id="CAG8770928.1"/>
    </source>
</evidence>
<comment type="caution">
    <text evidence="2">The sequence shown here is derived from an EMBL/GenBank/DDBJ whole genome shotgun (WGS) entry which is preliminary data.</text>
</comment>
<gene>
    <name evidence="2" type="ORF">FCALED_LOCUS17536</name>
</gene>
<reference evidence="2" key="1">
    <citation type="submission" date="2021-06" db="EMBL/GenBank/DDBJ databases">
        <authorList>
            <person name="Kallberg Y."/>
            <person name="Tangrot J."/>
            <person name="Rosling A."/>
        </authorList>
    </citation>
    <scope>NUCLEOTIDE SEQUENCE</scope>
    <source>
        <strain evidence="2">UK204</strain>
    </source>
</reference>
<evidence type="ECO:0000256" key="1">
    <source>
        <dbReference type="SAM" id="MobiDB-lite"/>
    </source>
</evidence>
<feature type="compositionally biased region" description="Polar residues" evidence="1">
    <location>
        <begin position="20"/>
        <end position="30"/>
    </location>
</feature>
<dbReference type="EMBL" id="CAJVPQ010027341">
    <property type="protein sequence ID" value="CAG8770928.1"/>
    <property type="molecule type" value="Genomic_DNA"/>
</dbReference>
<feature type="region of interest" description="Disordered" evidence="1">
    <location>
        <begin position="20"/>
        <end position="54"/>
    </location>
</feature>
<dbReference type="AlphaFoldDB" id="A0A9N9JB76"/>